<dbReference type="EMBL" id="LANT01000001">
    <property type="protein sequence ID" value="KJV68509.1"/>
    <property type="molecule type" value="Genomic_DNA"/>
</dbReference>
<keyword evidence="1" id="KW-0812">Transmembrane</keyword>
<protein>
    <submittedName>
        <fullName evidence="2">Uncharacterized protein</fullName>
    </submittedName>
</protein>
<proteinExistence type="predicted"/>
<organism evidence="2 3">
    <name type="scientific">Anaplasma phagocytophilum str. NCH-1</name>
    <dbReference type="NCBI Taxonomy" id="1359161"/>
    <lineage>
        <taxon>Bacteria</taxon>
        <taxon>Pseudomonadati</taxon>
        <taxon>Pseudomonadota</taxon>
        <taxon>Alphaproteobacteria</taxon>
        <taxon>Rickettsiales</taxon>
        <taxon>Anaplasmataceae</taxon>
        <taxon>Anaplasma</taxon>
        <taxon>phagocytophilum group</taxon>
    </lineage>
</organism>
<dbReference type="AlphaFoldDB" id="A0A0F3NNK9"/>
<reference evidence="2 3" key="1">
    <citation type="submission" date="2015-01" db="EMBL/GenBank/DDBJ databases">
        <title>Genome Sequencing of Rickettsiales.</title>
        <authorList>
            <person name="Daugherty S.C."/>
            <person name="Su Q."/>
            <person name="Abolude K."/>
            <person name="Beier-Sexton M."/>
            <person name="Carlyon J.A."/>
            <person name="Carter R."/>
            <person name="Day N.P."/>
            <person name="Dumler S.J."/>
            <person name="Dyachenko V."/>
            <person name="Godinez A."/>
            <person name="Kurtti T.J."/>
            <person name="Lichay M."/>
            <person name="Mullins K.E."/>
            <person name="Ott S."/>
            <person name="Pappas-Brown V."/>
            <person name="Paris D.H."/>
            <person name="Patel P."/>
            <person name="Richards A.L."/>
            <person name="Sadzewicz L."/>
            <person name="Sears K."/>
            <person name="Seidman D."/>
            <person name="Sengamalay N."/>
            <person name="Stenos J."/>
            <person name="Tallon L.J."/>
            <person name="Vincent G."/>
            <person name="Fraser C.M."/>
            <person name="Munderloh U."/>
            <person name="Dunning-Hotopp J.C."/>
        </authorList>
    </citation>
    <scope>NUCLEOTIDE SEQUENCE [LARGE SCALE GENOMIC DNA]</scope>
    <source>
        <strain evidence="2 3">NCH-1</strain>
    </source>
</reference>
<feature type="transmembrane region" description="Helical" evidence="1">
    <location>
        <begin position="7"/>
        <end position="27"/>
    </location>
</feature>
<dbReference type="PATRIC" id="fig|1359161.3.peg.53"/>
<evidence type="ECO:0000313" key="3">
    <source>
        <dbReference type="Proteomes" id="UP000033754"/>
    </source>
</evidence>
<keyword evidence="1" id="KW-1133">Transmembrane helix</keyword>
<dbReference type="Proteomes" id="UP000033754">
    <property type="component" value="Unassembled WGS sequence"/>
</dbReference>
<evidence type="ECO:0000313" key="2">
    <source>
        <dbReference type="EMBL" id="KJV68509.1"/>
    </source>
</evidence>
<accession>A0A0F3NNK9</accession>
<name>A0A0F3NNK9_ANAPH</name>
<evidence type="ECO:0000256" key="1">
    <source>
        <dbReference type="SAM" id="Phobius"/>
    </source>
</evidence>
<sequence length="51" mass="5659">MRMRLETIINCAFFIPAVTVTHEYLLVSTLHTLTLNPGISLDTSAMLGRVP</sequence>
<comment type="caution">
    <text evidence="2">The sequence shown here is derived from an EMBL/GenBank/DDBJ whole genome shotgun (WGS) entry which is preliminary data.</text>
</comment>
<keyword evidence="1" id="KW-0472">Membrane</keyword>
<gene>
    <name evidence="2" type="ORF">EPHNCH_0056</name>
</gene>